<gene>
    <name evidence="2" type="ORF">METZ01_LOCUS52144</name>
</gene>
<dbReference type="AntiFam" id="ANF00010">
    <property type="entry name" value="tRNA translation"/>
</dbReference>
<accession>A0A381S5F3</accession>
<feature type="region of interest" description="Disordered" evidence="1">
    <location>
        <begin position="24"/>
        <end position="44"/>
    </location>
</feature>
<reference evidence="2" key="1">
    <citation type="submission" date="2018-05" db="EMBL/GenBank/DDBJ databases">
        <authorList>
            <person name="Lanie J.A."/>
            <person name="Ng W.-L."/>
            <person name="Kazmierczak K.M."/>
            <person name="Andrzejewski T.M."/>
            <person name="Davidsen T.M."/>
            <person name="Wayne K.J."/>
            <person name="Tettelin H."/>
            <person name="Glass J.I."/>
            <person name="Rusch D."/>
            <person name="Podicherti R."/>
            <person name="Tsui H.-C.T."/>
            <person name="Winkler M.E."/>
        </authorList>
    </citation>
    <scope>NUCLEOTIDE SEQUENCE</scope>
</reference>
<dbReference type="EMBL" id="UINC01002688">
    <property type="protein sequence ID" value="SUZ99290.1"/>
    <property type="molecule type" value="Genomic_DNA"/>
</dbReference>
<organism evidence="2">
    <name type="scientific">marine metagenome</name>
    <dbReference type="NCBI Taxonomy" id="408172"/>
    <lineage>
        <taxon>unclassified sequences</taxon>
        <taxon>metagenomes</taxon>
        <taxon>ecological metagenomes</taxon>
    </lineage>
</organism>
<protein>
    <submittedName>
        <fullName evidence="2">Uncharacterized protein</fullName>
    </submittedName>
</protein>
<name>A0A381S5F3_9ZZZZ</name>
<evidence type="ECO:0000256" key="1">
    <source>
        <dbReference type="SAM" id="MobiDB-lite"/>
    </source>
</evidence>
<proteinExistence type="predicted"/>
<sequence length="44" mass="4858">MTVSKSIGAWRSLVSRLLWEQEVPGSNPGAPTNFRASQGLVSRW</sequence>
<feature type="compositionally biased region" description="Polar residues" evidence="1">
    <location>
        <begin position="34"/>
        <end position="44"/>
    </location>
</feature>
<dbReference type="AlphaFoldDB" id="A0A381S5F3"/>
<evidence type="ECO:0000313" key="2">
    <source>
        <dbReference type="EMBL" id="SUZ99290.1"/>
    </source>
</evidence>